<evidence type="ECO:0000256" key="1">
    <source>
        <dbReference type="ARBA" id="ARBA00022448"/>
    </source>
</evidence>
<comment type="caution">
    <text evidence="9">The sequence shown here is derived from an EMBL/GenBank/DDBJ whole genome shotgun (WGS) entry which is preliminary data.</text>
</comment>
<keyword evidence="10" id="KW-1185">Reference proteome</keyword>
<proteinExistence type="predicted"/>
<dbReference type="Proteomes" id="UP000289734">
    <property type="component" value="Unassembled WGS sequence"/>
</dbReference>
<keyword evidence="7" id="KW-1133">Transmembrane helix</keyword>
<dbReference type="GO" id="GO:0020037">
    <property type="term" value="F:heme binding"/>
    <property type="evidence" value="ECO:0007669"/>
    <property type="project" value="InterPro"/>
</dbReference>
<organism evidence="9 10">
    <name type="scientific">Flavobacterium piscinae</name>
    <dbReference type="NCBI Taxonomy" id="2506424"/>
    <lineage>
        <taxon>Bacteria</taxon>
        <taxon>Pseudomonadati</taxon>
        <taxon>Bacteroidota</taxon>
        <taxon>Flavobacteriia</taxon>
        <taxon>Flavobacteriales</taxon>
        <taxon>Flavobacteriaceae</taxon>
        <taxon>Flavobacterium</taxon>
    </lineage>
</organism>
<gene>
    <name evidence="9" type="ORF">EQG68_10520</name>
</gene>
<dbReference type="Gene3D" id="1.10.760.10">
    <property type="entry name" value="Cytochrome c-like domain"/>
    <property type="match status" value="1"/>
</dbReference>
<dbReference type="OrthoDB" id="9809720at2"/>
<dbReference type="InterPro" id="IPR036909">
    <property type="entry name" value="Cyt_c-like_dom_sf"/>
</dbReference>
<dbReference type="Pfam" id="PF13442">
    <property type="entry name" value="Cytochrome_CBB3"/>
    <property type="match status" value="1"/>
</dbReference>
<keyword evidence="4" id="KW-0249">Electron transport</keyword>
<keyword evidence="7" id="KW-0472">Membrane</keyword>
<evidence type="ECO:0000256" key="5">
    <source>
        <dbReference type="ARBA" id="ARBA00023004"/>
    </source>
</evidence>
<feature type="transmembrane region" description="Helical" evidence="7">
    <location>
        <begin position="12"/>
        <end position="34"/>
    </location>
</feature>
<reference evidence="10" key="1">
    <citation type="submission" date="2019-01" db="EMBL/GenBank/DDBJ databases">
        <title>Cytophagaceae bacterium strain CAR-16.</title>
        <authorList>
            <person name="Chen W.-M."/>
        </authorList>
    </citation>
    <scope>NUCLEOTIDE SEQUENCE [LARGE SCALE GENOMIC DNA]</scope>
    <source>
        <strain evidence="10">ICH-30</strain>
    </source>
</reference>
<accession>A0A4Q1KN89</accession>
<evidence type="ECO:0000313" key="10">
    <source>
        <dbReference type="Proteomes" id="UP000289734"/>
    </source>
</evidence>
<evidence type="ECO:0000256" key="2">
    <source>
        <dbReference type="ARBA" id="ARBA00022617"/>
    </source>
</evidence>
<evidence type="ECO:0000256" key="6">
    <source>
        <dbReference type="PROSITE-ProRule" id="PRU00433"/>
    </source>
</evidence>
<dbReference type="PANTHER" id="PTHR37823">
    <property type="entry name" value="CYTOCHROME C-553-LIKE"/>
    <property type="match status" value="1"/>
</dbReference>
<keyword evidence="1" id="KW-0813">Transport</keyword>
<feature type="domain" description="Cytochrome c" evidence="8">
    <location>
        <begin position="49"/>
        <end position="126"/>
    </location>
</feature>
<dbReference type="GO" id="GO:0009055">
    <property type="term" value="F:electron transfer activity"/>
    <property type="evidence" value="ECO:0007669"/>
    <property type="project" value="InterPro"/>
</dbReference>
<evidence type="ECO:0000256" key="4">
    <source>
        <dbReference type="ARBA" id="ARBA00022982"/>
    </source>
</evidence>
<sequence>MNMPIVAKFYSFSPLKIFITLSVLFLLFSFSLYLKPHRNKELRNLSTQKQVSAGKEVWQRNNCHTCHQMYGLGGYLGPDLTNIMSKPGRTDAYIKGIITSGVKQMPAFQLSDKELTDLLFFLKAMNETGTANPTDYQININGTYTLKK</sequence>
<evidence type="ECO:0000259" key="8">
    <source>
        <dbReference type="PROSITE" id="PS51007"/>
    </source>
</evidence>
<keyword evidence="2 6" id="KW-0349">Heme</keyword>
<dbReference type="EMBL" id="SBKQ01000010">
    <property type="protein sequence ID" value="RXR31307.1"/>
    <property type="molecule type" value="Genomic_DNA"/>
</dbReference>
<keyword evidence="7" id="KW-0812">Transmembrane</keyword>
<evidence type="ECO:0000256" key="7">
    <source>
        <dbReference type="SAM" id="Phobius"/>
    </source>
</evidence>
<keyword evidence="3 6" id="KW-0479">Metal-binding</keyword>
<dbReference type="GO" id="GO:0046872">
    <property type="term" value="F:metal ion binding"/>
    <property type="evidence" value="ECO:0007669"/>
    <property type="project" value="UniProtKB-KW"/>
</dbReference>
<dbReference type="SUPFAM" id="SSF46626">
    <property type="entry name" value="Cytochrome c"/>
    <property type="match status" value="1"/>
</dbReference>
<dbReference type="PROSITE" id="PS51007">
    <property type="entry name" value="CYTC"/>
    <property type="match status" value="1"/>
</dbReference>
<keyword evidence="5 6" id="KW-0408">Iron</keyword>
<name>A0A4Q1KN89_9FLAO</name>
<evidence type="ECO:0000313" key="9">
    <source>
        <dbReference type="EMBL" id="RXR31307.1"/>
    </source>
</evidence>
<dbReference type="PANTHER" id="PTHR37823:SF1">
    <property type="entry name" value="CYTOCHROME C-553-LIKE"/>
    <property type="match status" value="1"/>
</dbReference>
<dbReference type="AlphaFoldDB" id="A0A4Q1KN89"/>
<dbReference type="InterPro" id="IPR009056">
    <property type="entry name" value="Cyt_c-like_dom"/>
</dbReference>
<dbReference type="InterPro" id="IPR051811">
    <property type="entry name" value="Cytochrome_c550/c551-like"/>
</dbReference>
<evidence type="ECO:0000256" key="3">
    <source>
        <dbReference type="ARBA" id="ARBA00022723"/>
    </source>
</evidence>
<protein>
    <submittedName>
        <fullName evidence="9">Cytochrome c</fullName>
    </submittedName>
</protein>